<evidence type="ECO:0000313" key="2">
    <source>
        <dbReference type="Proteomes" id="UP000054324"/>
    </source>
</evidence>
<protein>
    <submittedName>
        <fullName evidence="1">Uncharacterized protein</fullName>
    </submittedName>
</protein>
<dbReference type="KEGG" id="ovi:T265_05246"/>
<dbReference type="CTD" id="20319428"/>
<dbReference type="Proteomes" id="UP000054324">
    <property type="component" value="Unassembled WGS sequence"/>
</dbReference>
<accession>A0A074ZL27</accession>
<keyword evidence="2" id="KW-1185">Reference proteome</keyword>
<name>A0A074ZL27_OPIVI</name>
<evidence type="ECO:0000313" key="1">
    <source>
        <dbReference type="EMBL" id="KER27756.1"/>
    </source>
</evidence>
<dbReference type="RefSeq" id="XP_009168479.1">
    <property type="nucleotide sequence ID" value="XM_009170215.1"/>
</dbReference>
<proteinExistence type="predicted"/>
<reference evidence="1 2" key="1">
    <citation type="submission" date="2013-11" db="EMBL/GenBank/DDBJ databases">
        <title>Opisthorchis viverrini - life in the bile duct.</title>
        <authorList>
            <person name="Young N.D."/>
            <person name="Nagarajan N."/>
            <person name="Lin S.J."/>
            <person name="Korhonen P.K."/>
            <person name="Jex A.R."/>
            <person name="Hall R.S."/>
            <person name="Safavi-Hemami H."/>
            <person name="Kaewkong W."/>
            <person name="Bertrand D."/>
            <person name="Gao S."/>
            <person name="Seet Q."/>
            <person name="Wongkham S."/>
            <person name="Teh B.T."/>
            <person name="Wongkham C."/>
            <person name="Intapan P.M."/>
            <person name="Maleewong W."/>
            <person name="Yang X."/>
            <person name="Hu M."/>
            <person name="Wang Z."/>
            <person name="Hofmann A."/>
            <person name="Sternberg P.W."/>
            <person name="Tan P."/>
            <person name="Wang J."/>
            <person name="Gasser R.B."/>
        </authorList>
    </citation>
    <scope>NUCLEOTIDE SEQUENCE [LARGE SCALE GENOMIC DNA]</scope>
</reference>
<dbReference type="OrthoDB" id="10417939at2759"/>
<dbReference type="GeneID" id="20319428"/>
<gene>
    <name evidence="1" type="ORF">T265_05246</name>
</gene>
<organism evidence="1 2">
    <name type="scientific">Opisthorchis viverrini</name>
    <name type="common">Southeast Asian liver fluke</name>
    <dbReference type="NCBI Taxonomy" id="6198"/>
    <lineage>
        <taxon>Eukaryota</taxon>
        <taxon>Metazoa</taxon>
        <taxon>Spiralia</taxon>
        <taxon>Lophotrochozoa</taxon>
        <taxon>Platyhelminthes</taxon>
        <taxon>Trematoda</taxon>
        <taxon>Digenea</taxon>
        <taxon>Opisthorchiida</taxon>
        <taxon>Opisthorchiata</taxon>
        <taxon>Opisthorchiidae</taxon>
        <taxon>Opisthorchis</taxon>
    </lineage>
</organism>
<dbReference type="EMBL" id="KL596715">
    <property type="protein sequence ID" value="KER27756.1"/>
    <property type="molecule type" value="Genomic_DNA"/>
</dbReference>
<dbReference type="AlphaFoldDB" id="A0A074ZL27"/>
<sequence>MSNSALNWVREGACTTVGGRSFHAATARNEKKFCLTDVCALSLKIFLLCPRRVFAGSTVKNLFAKLCSNRAFWYYASLEDTVRPLQIDYGEEK</sequence>